<dbReference type="EMBL" id="KN840549">
    <property type="protein sequence ID" value="KIP05224.1"/>
    <property type="molecule type" value="Genomic_DNA"/>
</dbReference>
<sequence length="95" mass="10396">MALNAQNGIAGALHRIAKIAAVPAGHDERLIVVGLSHVQAHNIRKRHFGTLGRSLHAYFALEVDGRPVFTSEETDDGTDWKFPEILKLCVSLVRA</sequence>
<evidence type="ECO:0000313" key="1">
    <source>
        <dbReference type="EMBL" id="KIP05224.1"/>
    </source>
</evidence>
<accession>A0A0C3NJV1</accession>
<gene>
    <name evidence="1" type="ORF">PHLGIDRAFT_163005</name>
</gene>
<dbReference type="HOGENOM" id="CLU_2373507_0_0_1"/>
<dbReference type="AlphaFoldDB" id="A0A0C3NJV1"/>
<keyword evidence="2" id="KW-1185">Reference proteome</keyword>
<name>A0A0C3NJV1_PHLG1</name>
<proteinExistence type="predicted"/>
<reference evidence="1 2" key="1">
    <citation type="journal article" date="2014" name="PLoS Genet.">
        <title>Analysis of the Phlebiopsis gigantea genome, transcriptome and secretome provides insight into its pioneer colonization strategies of wood.</title>
        <authorList>
            <person name="Hori C."/>
            <person name="Ishida T."/>
            <person name="Igarashi K."/>
            <person name="Samejima M."/>
            <person name="Suzuki H."/>
            <person name="Master E."/>
            <person name="Ferreira P."/>
            <person name="Ruiz-Duenas F.J."/>
            <person name="Held B."/>
            <person name="Canessa P."/>
            <person name="Larrondo L.F."/>
            <person name="Schmoll M."/>
            <person name="Druzhinina I.S."/>
            <person name="Kubicek C.P."/>
            <person name="Gaskell J.A."/>
            <person name="Kersten P."/>
            <person name="St John F."/>
            <person name="Glasner J."/>
            <person name="Sabat G."/>
            <person name="Splinter BonDurant S."/>
            <person name="Syed K."/>
            <person name="Yadav J."/>
            <person name="Mgbeahuruike A.C."/>
            <person name="Kovalchuk A."/>
            <person name="Asiegbu F.O."/>
            <person name="Lackner G."/>
            <person name="Hoffmeister D."/>
            <person name="Rencoret J."/>
            <person name="Gutierrez A."/>
            <person name="Sun H."/>
            <person name="Lindquist E."/>
            <person name="Barry K."/>
            <person name="Riley R."/>
            <person name="Grigoriev I.V."/>
            <person name="Henrissat B."/>
            <person name="Kues U."/>
            <person name="Berka R.M."/>
            <person name="Martinez A.T."/>
            <person name="Covert S.F."/>
            <person name="Blanchette R.A."/>
            <person name="Cullen D."/>
        </authorList>
    </citation>
    <scope>NUCLEOTIDE SEQUENCE [LARGE SCALE GENOMIC DNA]</scope>
    <source>
        <strain evidence="1 2">11061_1 CR5-6</strain>
    </source>
</reference>
<protein>
    <submittedName>
        <fullName evidence="1">Uncharacterized protein</fullName>
    </submittedName>
</protein>
<evidence type="ECO:0000313" key="2">
    <source>
        <dbReference type="Proteomes" id="UP000053257"/>
    </source>
</evidence>
<dbReference type="Proteomes" id="UP000053257">
    <property type="component" value="Unassembled WGS sequence"/>
</dbReference>
<organism evidence="1 2">
    <name type="scientific">Phlebiopsis gigantea (strain 11061_1 CR5-6)</name>
    <name type="common">White-rot fungus</name>
    <name type="synonym">Peniophora gigantea</name>
    <dbReference type="NCBI Taxonomy" id="745531"/>
    <lineage>
        <taxon>Eukaryota</taxon>
        <taxon>Fungi</taxon>
        <taxon>Dikarya</taxon>
        <taxon>Basidiomycota</taxon>
        <taxon>Agaricomycotina</taxon>
        <taxon>Agaricomycetes</taxon>
        <taxon>Polyporales</taxon>
        <taxon>Phanerochaetaceae</taxon>
        <taxon>Phlebiopsis</taxon>
    </lineage>
</organism>